<feature type="non-terminal residue" evidence="2">
    <location>
        <position position="169"/>
    </location>
</feature>
<proteinExistence type="predicted"/>
<evidence type="ECO:0000313" key="2">
    <source>
        <dbReference type="EMBL" id="RPB21986.1"/>
    </source>
</evidence>
<dbReference type="Pfam" id="PF13391">
    <property type="entry name" value="HNH_2"/>
    <property type="match status" value="1"/>
</dbReference>
<gene>
    <name evidence="2" type="ORF">L211DRAFT_770879</name>
</gene>
<accession>A0A3N4LGY6</accession>
<dbReference type="InParanoid" id="A0A3N4LGY6"/>
<protein>
    <recommendedName>
        <fullName evidence="1">HNH nuclease domain-containing protein</fullName>
    </recommendedName>
</protein>
<keyword evidence="3" id="KW-1185">Reference proteome</keyword>
<evidence type="ECO:0000259" key="1">
    <source>
        <dbReference type="Pfam" id="PF13391"/>
    </source>
</evidence>
<feature type="domain" description="HNH nuclease" evidence="1">
    <location>
        <begin position="18"/>
        <end position="87"/>
    </location>
</feature>
<evidence type="ECO:0000313" key="3">
    <source>
        <dbReference type="Proteomes" id="UP000267821"/>
    </source>
</evidence>
<dbReference type="Proteomes" id="UP000267821">
    <property type="component" value="Unassembled WGS sequence"/>
</dbReference>
<dbReference type="EMBL" id="ML121555">
    <property type="protein sequence ID" value="RPB21986.1"/>
    <property type="molecule type" value="Genomic_DNA"/>
</dbReference>
<feature type="non-terminal residue" evidence="2">
    <location>
        <position position="1"/>
    </location>
</feature>
<name>A0A3N4LGY6_9PEZI</name>
<reference evidence="2 3" key="1">
    <citation type="journal article" date="2018" name="Nat. Ecol. Evol.">
        <title>Pezizomycetes genomes reveal the molecular basis of ectomycorrhizal truffle lifestyle.</title>
        <authorList>
            <person name="Murat C."/>
            <person name="Payen T."/>
            <person name="Noel B."/>
            <person name="Kuo A."/>
            <person name="Morin E."/>
            <person name="Chen J."/>
            <person name="Kohler A."/>
            <person name="Krizsan K."/>
            <person name="Balestrini R."/>
            <person name="Da Silva C."/>
            <person name="Montanini B."/>
            <person name="Hainaut M."/>
            <person name="Levati E."/>
            <person name="Barry K.W."/>
            <person name="Belfiori B."/>
            <person name="Cichocki N."/>
            <person name="Clum A."/>
            <person name="Dockter R.B."/>
            <person name="Fauchery L."/>
            <person name="Guy J."/>
            <person name="Iotti M."/>
            <person name="Le Tacon F."/>
            <person name="Lindquist E.A."/>
            <person name="Lipzen A."/>
            <person name="Malagnac F."/>
            <person name="Mello A."/>
            <person name="Molinier V."/>
            <person name="Miyauchi S."/>
            <person name="Poulain J."/>
            <person name="Riccioni C."/>
            <person name="Rubini A."/>
            <person name="Sitrit Y."/>
            <person name="Splivallo R."/>
            <person name="Traeger S."/>
            <person name="Wang M."/>
            <person name="Zifcakova L."/>
            <person name="Wipf D."/>
            <person name="Zambonelli A."/>
            <person name="Paolocci F."/>
            <person name="Nowrousian M."/>
            <person name="Ottonello S."/>
            <person name="Baldrian P."/>
            <person name="Spatafora J.W."/>
            <person name="Henrissat B."/>
            <person name="Nagy L.G."/>
            <person name="Aury J.M."/>
            <person name="Wincker P."/>
            <person name="Grigoriev I.V."/>
            <person name="Bonfante P."/>
            <person name="Martin F.M."/>
        </authorList>
    </citation>
    <scope>NUCLEOTIDE SEQUENCE [LARGE SCALE GENOMIC DNA]</scope>
    <source>
        <strain evidence="2 3">ATCC MYA-4762</strain>
    </source>
</reference>
<dbReference type="AlphaFoldDB" id="A0A3N4LGY6"/>
<dbReference type="InterPro" id="IPR003615">
    <property type="entry name" value="HNH_nuc"/>
</dbReference>
<dbReference type="OrthoDB" id="5349668at2759"/>
<sequence length="169" mass="19270">SATEAFVTGLDDRDNAQCVVCGYDLKECLAHCHIIGKNTSGSADQWEFLKKNGYIPAHAKSHVHEARNGILMCQNHHTSFNNYLWFVRFVPMRRQYVFVNISMSPQLAEFHNQPLNLDPDDVRAPFPAAFWVHEQLAWGKHFYVRPIQISHTPPHQIPMPARSAGIPIP</sequence>
<organism evidence="2 3">
    <name type="scientific">Terfezia boudieri ATCC MYA-4762</name>
    <dbReference type="NCBI Taxonomy" id="1051890"/>
    <lineage>
        <taxon>Eukaryota</taxon>
        <taxon>Fungi</taxon>
        <taxon>Dikarya</taxon>
        <taxon>Ascomycota</taxon>
        <taxon>Pezizomycotina</taxon>
        <taxon>Pezizomycetes</taxon>
        <taxon>Pezizales</taxon>
        <taxon>Pezizaceae</taxon>
        <taxon>Terfezia</taxon>
    </lineage>
</organism>